<reference evidence="1" key="1">
    <citation type="submission" date="2013-07" db="EMBL/GenBank/DDBJ databases">
        <title>The genome of Eucalyptus grandis.</title>
        <authorList>
            <person name="Schmutz J."/>
            <person name="Hayes R."/>
            <person name="Myburg A."/>
            <person name="Tuskan G."/>
            <person name="Grattapaglia D."/>
            <person name="Rokhsar D.S."/>
        </authorList>
    </citation>
    <scope>NUCLEOTIDE SEQUENCE</scope>
    <source>
        <tissue evidence="1">Leaf extractions</tissue>
    </source>
</reference>
<gene>
    <name evidence="1" type="ORF">EUGRSUZ_C03739</name>
</gene>
<protein>
    <submittedName>
        <fullName evidence="1">Uncharacterized protein</fullName>
    </submittedName>
</protein>
<dbReference type="Gramene" id="KCW82339">
    <property type="protein sequence ID" value="KCW82339"/>
    <property type="gene ID" value="EUGRSUZ_C03739"/>
</dbReference>
<dbReference type="EMBL" id="KK198755">
    <property type="protein sequence ID" value="KCW82339.1"/>
    <property type="molecule type" value="Genomic_DNA"/>
</dbReference>
<proteinExistence type="predicted"/>
<organism evidence="1">
    <name type="scientific">Eucalyptus grandis</name>
    <name type="common">Flooded gum</name>
    <dbReference type="NCBI Taxonomy" id="71139"/>
    <lineage>
        <taxon>Eukaryota</taxon>
        <taxon>Viridiplantae</taxon>
        <taxon>Streptophyta</taxon>
        <taxon>Embryophyta</taxon>
        <taxon>Tracheophyta</taxon>
        <taxon>Spermatophyta</taxon>
        <taxon>Magnoliopsida</taxon>
        <taxon>eudicotyledons</taxon>
        <taxon>Gunneridae</taxon>
        <taxon>Pentapetalae</taxon>
        <taxon>rosids</taxon>
        <taxon>malvids</taxon>
        <taxon>Myrtales</taxon>
        <taxon>Myrtaceae</taxon>
        <taxon>Myrtoideae</taxon>
        <taxon>Eucalypteae</taxon>
        <taxon>Eucalyptus</taxon>
    </lineage>
</organism>
<name>A0A059CVU0_EUCGR</name>
<sequence length="118" mass="13721">MCVMSLEKGIQWGTFMYMHMHIQPMICLCFCMEAIVQSLLPYFAPKLPVCTCNALRKEVKRRCHTHVLASTLLQFNGWVCQLFNDRYVDWTVHATFCVLDEISGRGGRVAKPTKDWKF</sequence>
<evidence type="ECO:0000313" key="1">
    <source>
        <dbReference type="EMBL" id="KCW82339.1"/>
    </source>
</evidence>
<dbReference type="AlphaFoldDB" id="A0A059CVU0"/>
<accession>A0A059CVU0</accession>
<dbReference type="InParanoid" id="A0A059CVU0"/>